<keyword evidence="1" id="KW-0472">Membrane</keyword>
<name>A0ABD7STJ1_VIBCL</name>
<gene>
    <name evidence="2" type="ORF">FXF03_01705</name>
</gene>
<feature type="transmembrane region" description="Helical" evidence="1">
    <location>
        <begin position="12"/>
        <end position="32"/>
    </location>
</feature>
<dbReference type="EMBL" id="VSIJ01000005">
    <property type="protein sequence ID" value="TXX67459.1"/>
    <property type="molecule type" value="Genomic_DNA"/>
</dbReference>
<protein>
    <submittedName>
        <fullName evidence="2">Uncharacterized protein</fullName>
    </submittedName>
</protein>
<accession>A0ABD7STJ1</accession>
<proteinExistence type="predicted"/>
<reference evidence="2 3" key="1">
    <citation type="submission" date="2019-06" db="EMBL/GenBank/DDBJ databases">
        <title>Vibrio cholerae phylogeny based on whole-genome sequencing reveals genetic diversity and population strucutre.</title>
        <authorList>
            <person name="Zhiqiu Y."/>
            <person name="Bin L."/>
            <person name="Lingyan J."/>
        </authorList>
    </citation>
    <scope>NUCLEOTIDE SEQUENCE [LARGE SCALE GENOMIC DNA]</scope>
    <source>
        <strain evidence="2 3">N2814</strain>
    </source>
</reference>
<feature type="transmembrane region" description="Helical" evidence="1">
    <location>
        <begin position="53"/>
        <end position="75"/>
    </location>
</feature>
<evidence type="ECO:0000313" key="3">
    <source>
        <dbReference type="Proteomes" id="UP000323819"/>
    </source>
</evidence>
<organism evidence="2 3">
    <name type="scientific">Vibrio cholerae</name>
    <dbReference type="NCBI Taxonomy" id="666"/>
    <lineage>
        <taxon>Bacteria</taxon>
        <taxon>Pseudomonadati</taxon>
        <taxon>Pseudomonadota</taxon>
        <taxon>Gammaproteobacteria</taxon>
        <taxon>Vibrionales</taxon>
        <taxon>Vibrionaceae</taxon>
        <taxon>Vibrio</taxon>
    </lineage>
</organism>
<sequence length="117" mass="13589">MIGVPTIILGSYVFFWAIPGVVFGAVLAFGDVKRIIWIDEQLSKDTKKLHSNYQCMMPYNIMSRFMHYCFAYPFIRHRITTSSIKFRVFMCVNSLGFWSFFGVCFLVLLAKILNIIP</sequence>
<keyword evidence="1" id="KW-1133">Transmembrane helix</keyword>
<keyword evidence="1" id="KW-0812">Transmembrane</keyword>
<evidence type="ECO:0000313" key="2">
    <source>
        <dbReference type="EMBL" id="TXX67459.1"/>
    </source>
</evidence>
<feature type="transmembrane region" description="Helical" evidence="1">
    <location>
        <begin position="95"/>
        <end position="116"/>
    </location>
</feature>
<dbReference type="Proteomes" id="UP000323819">
    <property type="component" value="Unassembled WGS sequence"/>
</dbReference>
<comment type="caution">
    <text evidence="2">The sequence shown here is derived from an EMBL/GenBank/DDBJ whole genome shotgun (WGS) entry which is preliminary data.</text>
</comment>
<dbReference type="AlphaFoldDB" id="A0ABD7STJ1"/>
<evidence type="ECO:0000256" key="1">
    <source>
        <dbReference type="SAM" id="Phobius"/>
    </source>
</evidence>